<reference evidence="2 3" key="1">
    <citation type="submission" date="2019-03" db="EMBL/GenBank/DDBJ databases">
        <title>Genomic Encyclopedia of Type Strains, Phase IV (KMG-IV): sequencing the most valuable type-strain genomes for metagenomic binning, comparative biology and taxonomic classification.</title>
        <authorList>
            <person name="Goeker M."/>
        </authorList>
    </citation>
    <scope>NUCLEOTIDE SEQUENCE [LARGE SCALE GENOMIC DNA]</scope>
    <source>
        <strain evidence="2 3">LX-B</strain>
    </source>
</reference>
<feature type="domain" description="DUF4340" evidence="1">
    <location>
        <begin position="78"/>
        <end position="254"/>
    </location>
</feature>
<dbReference type="RefSeq" id="WP_132012130.1">
    <property type="nucleotide sequence ID" value="NZ_SLUN01000001.1"/>
</dbReference>
<name>A0A4R1SB56_HYDET</name>
<keyword evidence="3" id="KW-1185">Reference proteome</keyword>
<proteinExistence type="predicted"/>
<evidence type="ECO:0000313" key="3">
    <source>
        <dbReference type="Proteomes" id="UP000295008"/>
    </source>
</evidence>
<dbReference type="Pfam" id="PF14238">
    <property type="entry name" value="DUF4340"/>
    <property type="match status" value="1"/>
</dbReference>
<dbReference type="PROSITE" id="PS51257">
    <property type="entry name" value="PROKAR_LIPOPROTEIN"/>
    <property type="match status" value="1"/>
</dbReference>
<dbReference type="OrthoDB" id="9768524at2"/>
<evidence type="ECO:0000259" key="1">
    <source>
        <dbReference type="Pfam" id="PF14238"/>
    </source>
</evidence>
<dbReference type="Proteomes" id="UP000295008">
    <property type="component" value="Unassembled WGS sequence"/>
</dbReference>
<evidence type="ECO:0000313" key="2">
    <source>
        <dbReference type="EMBL" id="TCL76721.1"/>
    </source>
</evidence>
<dbReference type="EMBL" id="SLUN01000001">
    <property type="protein sequence ID" value="TCL76721.1"/>
    <property type="molecule type" value="Genomic_DNA"/>
</dbReference>
<comment type="caution">
    <text evidence="2">The sequence shown here is derived from an EMBL/GenBank/DDBJ whole genome shotgun (WGS) entry which is preliminary data.</text>
</comment>
<organism evidence="2 3">
    <name type="scientific">Hydrogenispora ethanolica</name>
    <dbReference type="NCBI Taxonomy" id="1082276"/>
    <lineage>
        <taxon>Bacteria</taxon>
        <taxon>Bacillati</taxon>
        <taxon>Bacillota</taxon>
        <taxon>Hydrogenispora</taxon>
    </lineage>
</organism>
<accession>A0A4R1SB56</accession>
<dbReference type="InterPro" id="IPR025641">
    <property type="entry name" value="DUF4340"/>
</dbReference>
<sequence>MSGATRRGRNLLILGGILLVLLGSCAYLQFQARQGAGAKTAPDPPPRLISRLDEARIARLVLESPQGKLTLVQRDGAWNVDAPYPVKLDPVALYGLVANFTALRAREVIDPRPGDLAPYGLARPALTASAVLTDGTERRYALGDLAPSGAGYYLKAPADPAVYLIAASDGRKFRYSLADLRDRELPAVAPERLNYFKLSRSGGAAIEIVPDDSAGGGRSDSPLSVWKMVQPYREPKPVNSDRFKPVLDALAGLSTLTEVVADHPADLAPYGLAPARAELIAGDGQTRLHLLIGKERDAEQVYCKLADEARVFTLPQAGLAFVETKPFALIERFVCLVNIDAVERIEVAAAGRTRTIAIVRKPSAATGGEAATFRVDGKTVAAAPFRKYYQSLIGLMAEAENDRGPVREAPEVRTSFFLRQGPQEGERRVLTVNYLPYNADFYAVERDGRTEFLISREQVGEMLRRLAALARGR</sequence>
<dbReference type="AlphaFoldDB" id="A0A4R1SB56"/>
<gene>
    <name evidence="2" type="ORF">EDC14_10011</name>
</gene>
<protein>
    <submittedName>
        <fullName evidence="2">Uncharacterized protein DUF4340</fullName>
    </submittedName>
</protein>